<dbReference type="PANTHER" id="PTHR43344:SF2">
    <property type="entry name" value="PHOSPHOSERINE PHOSPHATASE"/>
    <property type="match status" value="1"/>
</dbReference>
<keyword evidence="7" id="KW-0460">Magnesium</keyword>
<dbReference type="Gene3D" id="3.90.550.10">
    <property type="entry name" value="Spore Coat Polysaccharide Biosynthesis Protein SpsA, Chain A"/>
    <property type="match status" value="1"/>
</dbReference>
<dbReference type="InterPro" id="IPR023214">
    <property type="entry name" value="HAD_sf"/>
</dbReference>
<protein>
    <recommendedName>
        <fullName evidence="3">phosphoserine phosphatase</fullName>
        <ecNumber evidence="3">3.1.3.3</ecNumber>
    </recommendedName>
</protein>
<evidence type="ECO:0000256" key="7">
    <source>
        <dbReference type="ARBA" id="ARBA00022842"/>
    </source>
</evidence>
<evidence type="ECO:0000313" key="13">
    <source>
        <dbReference type="Proteomes" id="UP001215398"/>
    </source>
</evidence>
<dbReference type="EMBL" id="JAQPYS010000007">
    <property type="protein sequence ID" value="MDC7134971.1"/>
    <property type="molecule type" value="Genomic_DNA"/>
</dbReference>
<dbReference type="Proteomes" id="UP001215398">
    <property type="component" value="Unassembled WGS sequence"/>
</dbReference>
<accession>A0ABT5H2Z3</accession>
<comment type="pathway">
    <text evidence="2">Amino-acid biosynthesis; L-serine biosynthesis; L-serine from 3-phospho-D-glycerate: step 3/3.</text>
</comment>
<dbReference type="Pfam" id="PF00702">
    <property type="entry name" value="Hydrolase"/>
    <property type="match status" value="1"/>
</dbReference>
<proteinExistence type="predicted"/>
<evidence type="ECO:0000256" key="3">
    <source>
        <dbReference type="ARBA" id="ARBA00012640"/>
    </source>
</evidence>
<comment type="caution">
    <text evidence="12">The sequence shown here is derived from an EMBL/GenBank/DDBJ whole genome shotgun (WGS) entry which is preliminary data.</text>
</comment>
<evidence type="ECO:0000256" key="9">
    <source>
        <dbReference type="ARBA" id="ARBA00048138"/>
    </source>
</evidence>
<dbReference type="RefSeq" id="WP_272719463.1">
    <property type="nucleotide sequence ID" value="NZ_JAQPYS010000007.1"/>
</dbReference>
<keyword evidence="6" id="KW-0378">Hydrolase</keyword>
<evidence type="ECO:0000256" key="2">
    <source>
        <dbReference type="ARBA" id="ARBA00005135"/>
    </source>
</evidence>
<dbReference type="Pfam" id="PF12804">
    <property type="entry name" value="NTP_transf_3"/>
    <property type="match status" value="1"/>
</dbReference>
<dbReference type="Gene3D" id="3.40.50.1000">
    <property type="entry name" value="HAD superfamily/HAD-like"/>
    <property type="match status" value="1"/>
</dbReference>
<evidence type="ECO:0000259" key="11">
    <source>
        <dbReference type="Pfam" id="PF12804"/>
    </source>
</evidence>
<evidence type="ECO:0000256" key="5">
    <source>
        <dbReference type="ARBA" id="ARBA00022723"/>
    </source>
</evidence>
<keyword evidence="8" id="KW-0718">Serine biosynthesis</keyword>
<dbReference type="SUPFAM" id="SSF53448">
    <property type="entry name" value="Nucleotide-diphospho-sugar transferases"/>
    <property type="match status" value="1"/>
</dbReference>
<evidence type="ECO:0000256" key="4">
    <source>
        <dbReference type="ARBA" id="ARBA00022605"/>
    </source>
</evidence>
<dbReference type="InterPro" id="IPR036412">
    <property type="entry name" value="HAD-like_sf"/>
</dbReference>
<dbReference type="PANTHER" id="PTHR43344">
    <property type="entry name" value="PHOSPHOSERINE PHOSPHATASE"/>
    <property type="match status" value="1"/>
</dbReference>
<dbReference type="NCBIfam" id="TIGR01488">
    <property type="entry name" value="HAD-SF-IB"/>
    <property type="match status" value="1"/>
</dbReference>
<organism evidence="12 13">
    <name type="scientific">Bacteroides zhangwenhongii</name>
    <dbReference type="NCBI Taxonomy" id="2650157"/>
    <lineage>
        <taxon>Bacteria</taxon>
        <taxon>Pseudomonadati</taxon>
        <taxon>Bacteroidota</taxon>
        <taxon>Bacteroidia</taxon>
        <taxon>Bacteroidales</taxon>
        <taxon>Bacteroidaceae</taxon>
        <taxon>Bacteroides</taxon>
    </lineage>
</organism>
<dbReference type="EC" id="3.1.3.3" evidence="3"/>
<dbReference type="InterPro" id="IPR025877">
    <property type="entry name" value="MobA-like_NTP_Trfase"/>
</dbReference>
<evidence type="ECO:0000313" key="12">
    <source>
        <dbReference type="EMBL" id="MDC7134971.1"/>
    </source>
</evidence>
<name>A0ABT5H2Z3_9BACE</name>
<keyword evidence="4" id="KW-0028">Amino-acid biosynthesis</keyword>
<sequence length="412" mass="46391">MKFLFDLDGTVTSVETLPIIAEYFNCKEQIAELTVKTVAGNVPFVESFIRRVNILGKNSVRETSELLAQVPLYPKVARFIEEHKEDCIIVTGNLTCWCEGLFKRIGCQCYGSEAECGNDEIVSLKTILRKEAIVDQYKALGETVVFIGDGNNDLEAMRHANISIAAGLTHDPAQSLMAICDYVIYDENALVRQMYQLCGQYGDSKSVVISCAGIGSRLGLGLTKALVQINGGSLISWQLKLFKEVEDLRLVIGFQGAEIIEEVRKYREDVVFCYNHRYFETKTGASYYLGARHANRESLEWDGDLLVHPDDVKMLLATPGEFICYGDITSEDSVCVHTNESGEVLNFSREGGDYEWTGPACMDKKHLTYCSQNVFNMFEPFCPMRGIKVRAYDIDTYNDYIRVSEITKDWKV</sequence>
<evidence type="ECO:0000256" key="1">
    <source>
        <dbReference type="ARBA" id="ARBA00001946"/>
    </source>
</evidence>
<evidence type="ECO:0000256" key="8">
    <source>
        <dbReference type="ARBA" id="ARBA00023299"/>
    </source>
</evidence>
<comment type="cofactor">
    <cofactor evidence="1">
        <name>Mg(2+)</name>
        <dbReference type="ChEBI" id="CHEBI:18420"/>
    </cofactor>
</comment>
<feature type="domain" description="MobA-like NTP transferase" evidence="11">
    <location>
        <begin position="208"/>
        <end position="305"/>
    </location>
</feature>
<reference evidence="12 13" key="1">
    <citation type="submission" date="2023-01" db="EMBL/GenBank/DDBJ databases">
        <title>Exploring GABA producing Bacteroides strains toward improving mental health.</title>
        <authorList>
            <person name="Yousuf B."/>
            <person name="Bouhlel N.E."/>
            <person name="Mottawea W."/>
            <person name="Hammami R."/>
        </authorList>
    </citation>
    <scope>NUCLEOTIDE SEQUENCE [LARGE SCALE GENOMIC DNA]</scope>
    <source>
        <strain evidence="12 13">UO.H1054</strain>
    </source>
</reference>
<dbReference type="InterPro" id="IPR029044">
    <property type="entry name" value="Nucleotide-diphossugar_trans"/>
</dbReference>
<dbReference type="SUPFAM" id="SSF56784">
    <property type="entry name" value="HAD-like"/>
    <property type="match status" value="1"/>
</dbReference>
<keyword evidence="13" id="KW-1185">Reference proteome</keyword>
<dbReference type="Gene3D" id="1.10.150.210">
    <property type="entry name" value="Phosphoserine phosphatase, domain 2"/>
    <property type="match status" value="1"/>
</dbReference>
<evidence type="ECO:0000256" key="10">
    <source>
        <dbReference type="ARBA" id="ARBA00048523"/>
    </source>
</evidence>
<comment type="catalytic activity">
    <reaction evidence="10">
        <text>O-phospho-D-serine + H2O = D-serine + phosphate</text>
        <dbReference type="Rhea" id="RHEA:24873"/>
        <dbReference type="ChEBI" id="CHEBI:15377"/>
        <dbReference type="ChEBI" id="CHEBI:35247"/>
        <dbReference type="ChEBI" id="CHEBI:43474"/>
        <dbReference type="ChEBI" id="CHEBI:58680"/>
        <dbReference type="EC" id="3.1.3.3"/>
    </reaction>
</comment>
<gene>
    <name evidence="12" type="ORF">PQG98_01235</name>
</gene>
<dbReference type="InterPro" id="IPR050582">
    <property type="entry name" value="HAD-like_SerB"/>
</dbReference>
<comment type="catalytic activity">
    <reaction evidence="9">
        <text>O-phospho-L-serine + H2O = L-serine + phosphate</text>
        <dbReference type="Rhea" id="RHEA:21208"/>
        <dbReference type="ChEBI" id="CHEBI:15377"/>
        <dbReference type="ChEBI" id="CHEBI:33384"/>
        <dbReference type="ChEBI" id="CHEBI:43474"/>
        <dbReference type="ChEBI" id="CHEBI:57524"/>
        <dbReference type="EC" id="3.1.3.3"/>
    </reaction>
</comment>
<evidence type="ECO:0000256" key="6">
    <source>
        <dbReference type="ARBA" id="ARBA00022801"/>
    </source>
</evidence>
<keyword evidence="5" id="KW-0479">Metal-binding</keyword>